<accession>A0A0H4J614</accession>
<name>A0A0H4J614_NEIG1</name>
<sequence>MLIRYKDRRASFRRHSRAGGSPDRLFGKWGGGLRACQIKTVFKRVAMRYMQGLEAQSIYYFHRNGRPRPPCKPLKDKPPGLIRAAVGNHLPLDLFKI</sequence>
<evidence type="ECO:0000256" key="1">
    <source>
        <dbReference type="SAM" id="MobiDB-lite"/>
    </source>
</evidence>
<dbReference type="KEGG" id="ngo:NGO_11145"/>
<feature type="region of interest" description="Disordered" evidence="1">
    <location>
        <begin position="1"/>
        <end position="21"/>
    </location>
</feature>
<reference evidence="3" key="1">
    <citation type="submission" date="2003-03" db="EMBL/GenBank/DDBJ databases">
        <title>The complete genome sequence of Neisseria gonorrhoeae.</title>
        <authorList>
            <person name="Lewis L.A."/>
            <person name="Gillaspy A.F."/>
            <person name="McLaughlin R.E."/>
            <person name="Gipson M."/>
            <person name="Ducey T.F."/>
            <person name="Ownbey T."/>
            <person name="Hartman K."/>
            <person name="Nydick C."/>
            <person name="Carson M.B."/>
            <person name="Vaughn J."/>
            <person name="Thomson C."/>
            <person name="Song L."/>
            <person name="Lin S."/>
            <person name="Yuan X."/>
            <person name="Najar F."/>
            <person name="Zhan M."/>
            <person name="Ren Q."/>
            <person name="Zhu H."/>
            <person name="Qi S."/>
            <person name="Kenton S.M."/>
            <person name="Lai H."/>
            <person name="White J.D."/>
            <person name="Clifton S."/>
            <person name="Roe B.A."/>
            <person name="Dyer D.W."/>
        </authorList>
    </citation>
    <scope>NUCLEOTIDE SEQUENCE [LARGE SCALE GENOMIC DNA]</scope>
    <source>
        <strain evidence="3">ATCC 700825 / FA 1090</strain>
    </source>
</reference>
<dbReference type="AlphaFoldDB" id="A0A0H4J614"/>
<protein>
    <submittedName>
        <fullName evidence="2">Uncharacterized protein</fullName>
    </submittedName>
</protein>
<evidence type="ECO:0000313" key="2">
    <source>
        <dbReference type="EMBL" id="AKO63812.1"/>
    </source>
</evidence>
<dbReference type="EMBL" id="AE004969">
    <property type="protein sequence ID" value="AKO63812.1"/>
    <property type="molecule type" value="Genomic_DNA"/>
</dbReference>
<gene>
    <name evidence="2" type="ORF">NGO_11145</name>
</gene>
<evidence type="ECO:0000313" key="3">
    <source>
        <dbReference type="Proteomes" id="UP000000535"/>
    </source>
</evidence>
<proteinExistence type="predicted"/>
<feature type="compositionally biased region" description="Basic and acidic residues" evidence="1">
    <location>
        <begin position="1"/>
        <end position="10"/>
    </location>
</feature>
<organism evidence="2 3">
    <name type="scientific">Neisseria gonorrhoeae (strain ATCC 700825 / FA 1090)</name>
    <dbReference type="NCBI Taxonomy" id="242231"/>
    <lineage>
        <taxon>Bacteria</taxon>
        <taxon>Pseudomonadati</taxon>
        <taxon>Pseudomonadota</taxon>
        <taxon>Betaproteobacteria</taxon>
        <taxon>Neisseriales</taxon>
        <taxon>Neisseriaceae</taxon>
        <taxon>Neisseria</taxon>
    </lineage>
</organism>
<keyword evidence="3" id="KW-1185">Reference proteome</keyword>
<dbReference type="Proteomes" id="UP000000535">
    <property type="component" value="Chromosome"/>
</dbReference>